<reference evidence="2" key="1">
    <citation type="submission" date="2019-04" db="EMBL/GenBank/DDBJ databases">
        <title>Evolution of Biomass-Degrading Anaerobic Consortia Revealed by Metagenomics.</title>
        <authorList>
            <person name="Peng X."/>
        </authorList>
    </citation>
    <scope>NUCLEOTIDE SEQUENCE</scope>
    <source>
        <strain evidence="2">SIG13</strain>
    </source>
</reference>
<feature type="coiled-coil region" evidence="1">
    <location>
        <begin position="45"/>
        <end position="72"/>
    </location>
</feature>
<evidence type="ECO:0000256" key="1">
    <source>
        <dbReference type="SAM" id="Coils"/>
    </source>
</evidence>
<sequence length="281" mass="32239">MGLFKKSLGDEKINELCGGFVCNDAFKYRASRFKSTDWLSNTYEKSILKNEYENGTLAIEDMENRLDELLQLDCKSLDTKIRIKFNMDTSQFRTQDDIDSFLGDEYARKYARKLEKDKIMHNSQFEKDERHKLEAIEKNDIFRGVKAYVEYPPSGVKLKNQFFTPKNGNATVRVVDDGVIFKDKNSEILVGNDSIISVGDGKSYKLNLNLIYNQFIAIQFDLAGILFVPEDKGYVEEYFMHVVNSQACGDEFESLASECPECGMVNGINRSFCINCGRQLR</sequence>
<proteinExistence type="predicted"/>
<comment type="caution">
    <text evidence="2">The sequence shown here is derived from an EMBL/GenBank/DDBJ whole genome shotgun (WGS) entry which is preliminary data.</text>
</comment>
<dbReference type="AlphaFoldDB" id="A0A8T3VK00"/>
<name>A0A8T3VK00_9EURY</name>
<gene>
    <name evidence="2" type="ORF">E7Z74_06540</name>
</gene>
<keyword evidence="1" id="KW-0175">Coiled coil</keyword>
<evidence type="ECO:0000313" key="2">
    <source>
        <dbReference type="EMBL" id="MBE6510907.1"/>
    </source>
</evidence>
<evidence type="ECO:0000313" key="3">
    <source>
        <dbReference type="Proteomes" id="UP000713479"/>
    </source>
</evidence>
<dbReference type="EMBL" id="SUTF01000007">
    <property type="protein sequence ID" value="MBE6510907.1"/>
    <property type="molecule type" value="Genomic_DNA"/>
</dbReference>
<dbReference type="Proteomes" id="UP000713479">
    <property type="component" value="Unassembled WGS sequence"/>
</dbReference>
<protein>
    <submittedName>
        <fullName evidence="2">Uncharacterized protein</fullName>
    </submittedName>
</protein>
<accession>A0A8T3VK00</accession>
<organism evidence="2 3">
    <name type="scientific">Methanobrevibacter millerae</name>
    <dbReference type="NCBI Taxonomy" id="230361"/>
    <lineage>
        <taxon>Archaea</taxon>
        <taxon>Methanobacteriati</taxon>
        <taxon>Methanobacteriota</taxon>
        <taxon>Methanomada group</taxon>
        <taxon>Methanobacteria</taxon>
        <taxon>Methanobacteriales</taxon>
        <taxon>Methanobacteriaceae</taxon>
        <taxon>Methanobrevibacter</taxon>
    </lineage>
</organism>